<dbReference type="PANTHER" id="PTHR43081:SF1">
    <property type="entry name" value="ADENYLATE CYCLASE, TERMINAL-DIFFERENTIATION SPECIFIC"/>
    <property type="match status" value="1"/>
</dbReference>
<feature type="transmembrane region" description="Helical" evidence="2">
    <location>
        <begin position="393"/>
        <end position="414"/>
    </location>
</feature>
<dbReference type="OrthoDB" id="9806704at2"/>
<dbReference type="InterPro" id="IPR019734">
    <property type="entry name" value="TPR_rpt"/>
</dbReference>
<feature type="domain" description="Guanylate cyclase" evidence="3">
    <location>
        <begin position="472"/>
        <end position="609"/>
    </location>
</feature>
<evidence type="ECO:0000256" key="2">
    <source>
        <dbReference type="SAM" id="Phobius"/>
    </source>
</evidence>
<dbReference type="SUPFAM" id="SSF48452">
    <property type="entry name" value="TPR-like"/>
    <property type="match status" value="1"/>
</dbReference>
<evidence type="ECO:0000313" key="5">
    <source>
        <dbReference type="EMBL" id="PJZ73885.1"/>
    </source>
</evidence>
<evidence type="ECO:0000259" key="3">
    <source>
        <dbReference type="PROSITE" id="PS50125"/>
    </source>
</evidence>
<dbReference type="InterPro" id="IPR050697">
    <property type="entry name" value="Adenylyl/Guanylyl_Cyclase_3/4"/>
</dbReference>
<dbReference type="SMART" id="SM00028">
    <property type="entry name" value="TPR"/>
    <property type="match status" value="1"/>
</dbReference>
<dbReference type="GO" id="GO:0006171">
    <property type="term" value="P:cAMP biosynthetic process"/>
    <property type="evidence" value="ECO:0007669"/>
    <property type="project" value="TreeGrafter"/>
</dbReference>
<dbReference type="InterPro" id="IPR011623">
    <property type="entry name" value="7TMR_DISM_rcpt_extracell_dom1"/>
</dbReference>
<dbReference type="GO" id="GO:0004016">
    <property type="term" value="F:adenylate cyclase activity"/>
    <property type="evidence" value="ECO:0007669"/>
    <property type="project" value="UniProtKB-ARBA"/>
</dbReference>
<dbReference type="InterPro" id="IPR011990">
    <property type="entry name" value="TPR-like_helical_dom_sf"/>
</dbReference>
<dbReference type="Proteomes" id="UP000231990">
    <property type="component" value="Unassembled WGS sequence"/>
</dbReference>
<sequence>MANTQKTGFTAEKLSLFLIAYFLIISSIFGQEQTNGRSWKNIDLKSLNWFAIEGYRDDYKKGFDPNQSQVRKITTFPVVLNEVFQVPVGEGTKEFTLFTKFELDEDLNSQIFLEPLHLLLASIGENWEVFLNGNSLKQEIYLDNEKSVIARRTVRDLKLPVDSSLLKKGENLLVFRLLGDAPASGISGNPDLGFYLDGEYSLSVQASFAPDPATLLNLCLNTIYVFFGLYHLLIFSKRSKDKYNLYFGIFSVMMAVYSLSRSSLAFDTIHDTSWITRVEYGSVAMLSPLFLLFLHDYFYGIARPNLPILVIFLWCTGIFLFSILGPFKYLMTSLRIWQISLLPTLIYLMYFIGKSVYLRKKDASLMAISMFIIIFIAVYDVIDSMFFQSGIRFTQFAYLLFVISLTTILANRFIDLYKQSEDLNIELSHQKLELARQKNAFFRFVPIQFLSVLGKDSAVDVSLGDSALREMSVLFTDIRSFTTISEKMTPEENFQFINGYLARMEPLIQKYEGFVDKFMGDAILALFSAEGNGPGWEEKSAADRAVLAAVEMRKRVREIEKEVKGGHLKGIKIGIGINTGNLMLGTVGSSDRLDTTVIGDTVNVASRLESLTSLYKADILITQHTLSRMTIGDHVSVREVDSVVVKGKSQPIIIYEIYEADEPHIKKLKDSTLALISRGIILYKVGNFKEALINFEQALKVFPEDIVPILYRKRCQEYMESPPLGNWVGVQHLFEK</sequence>
<keyword evidence="1" id="KW-0802">TPR repeat</keyword>
<feature type="transmembrane region" description="Helical" evidence="2">
    <location>
        <begin position="365"/>
        <end position="387"/>
    </location>
</feature>
<feature type="repeat" description="TPR" evidence="1">
    <location>
        <begin position="672"/>
        <end position="705"/>
    </location>
</feature>
<comment type="caution">
    <text evidence="5">The sequence shown here is derived from an EMBL/GenBank/DDBJ whole genome shotgun (WGS) entry which is preliminary data.</text>
</comment>
<feature type="transmembrane region" description="Helical" evidence="2">
    <location>
        <begin position="306"/>
        <end position="324"/>
    </location>
</feature>
<feature type="transmembrane region" description="Helical" evidence="2">
    <location>
        <begin position="243"/>
        <end position="260"/>
    </location>
</feature>
<dbReference type="Pfam" id="PF00211">
    <property type="entry name" value="Guanylate_cyc"/>
    <property type="match status" value="1"/>
</dbReference>
<dbReference type="PROSITE" id="PS50125">
    <property type="entry name" value="GUANYLATE_CYCLASE_2"/>
    <property type="match status" value="1"/>
</dbReference>
<dbReference type="SMART" id="SM00044">
    <property type="entry name" value="CYCc"/>
    <property type="match status" value="1"/>
</dbReference>
<evidence type="ECO:0000313" key="4">
    <source>
        <dbReference type="EMBL" id="PJZ70674.1"/>
    </source>
</evidence>
<dbReference type="GO" id="GO:0035556">
    <property type="term" value="P:intracellular signal transduction"/>
    <property type="evidence" value="ECO:0007669"/>
    <property type="project" value="InterPro"/>
</dbReference>
<dbReference type="PROSITE" id="PS50293">
    <property type="entry name" value="TPR_REGION"/>
    <property type="match status" value="1"/>
</dbReference>
<evidence type="ECO:0000256" key="1">
    <source>
        <dbReference type="PROSITE-ProRule" id="PRU00339"/>
    </source>
</evidence>
<dbReference type="RefSeq" id="WP_100712681.1">
    <property type="nucleotide sequence ID" value="NZ_NPDY01000002.1"/>
</dbReference>
<proteinExistence type="predicted"/>
<dbReference type="InterPro" id="IPR029787">
    <property type="entry name" value="Nucleotide_cyclase"/>
</dbReference>
<evidence type="ECO:0000313" key="7">
    <source>
        <dbReference type="Proteomes" id="UP000231990"/>
    </source>
</evidence>
<organism evidence="5 7">
    <name type="scientific">Leptospira perolatii</name>
    <dbReference type="NCBI Taxonomy" id="2023191"/>
    <lineage>
        <taxon>Bacteria</taxon>
        <taxon>Pseudomonadati</taxon>
        <taxon>Spirochaetota</taxon>
        <taxon>Spirochaetia</taxon>
        <taxon>Leptospirales</taxon>
        <taxon>Leptospiraceae</taxon>
        <taxon>Leptospira</taxon>
    </lineage>
</organism>
<dbReference type="Pfam" id="PF07695">
    <property type="entry name" value="7TMR-DISM_7TM"/>
    <property type="match status" value="1"/>
</dbReference>
<dbReference type="PANTHER" id="PTHR43081">
    <property type="entry name" value="ADENYLATE CYCLASE, TERMINAL-DIFFERENTIATION SPECIFIC-RELATED"/>
    <property type="match status" value="1"/>
</dbReference>
<dbReference type="CDD" id="cd07302">
    <property type="entry name" value="CHD"/>
    <property type="match status" value="1"/>
</dbReference>
<feature type="transmembrane region" description="Helical" evidence="2">
    <location>
        <begin position="280"/>
        <end position="299"/>
    </location>
</feature>
<feature type="transmembrane region" description="Helical" evidence="2">
    <location>
        <begin position="215"/>
        <end position="236"/>
    </location>
</feature>
<dbReference type="EMBL" id="NPDY01000002">
    <property type="protein sequence ID" value="PJZ70674.1"/>
    <property type="molecule type" value="Genomic_DNA"/>
</dbReference>
<accession>A0A2M9ZPF2</accession>
<keyword evidence="2" id="KW-0812">Transmembrane</keyword>
<dbReference type="Gene3D" id="3.30.70.1230">
    <property type="entry name" value="Nucleotide cyclase"/>
    <property type="match status" value="1"/>
</dbReference>
<name>A0A2M9ZPF2_9LEPT</name>
<dbReference type="PROSITE" id="PS50005">
    <property type="entry name" value="TPR"/>
    <property type="match status" value="1"/>
</dbReference>
<feature type="transmembrane region" description="Helical" evidence="2">
    <location>
        <begin position="336"/>
        <end position="353"/>
    </location>
</feature>
<keyword evidence="2" id="KW-1133">Transmembrane helix</keyword>
<dbReference type="InterPro" id="IPR001054">
    <property type="entry name" value="A/G_cyclase"/>
</dbReference>
<keyword evidence="6" id="KW-1185">Reference proteome</keyword>
<dbReference type="Gene3D" id="1.25.40.10">
    <property type="entry name" value="Tetratricopeptide repeat domain"/>
    <property type="match status" value="1"/>
</dbReference>
<dbReference type="AlphaFoldDB" id="A0A2M9ZPF2"/>
<protein>
    <submittedName>
        <fullName evidence="5">Adenylate/guanylate cyclase domain-containing protein</fullName>
    </submittedName>
</protein>
<dbReference type="EMBL" id="NPDZ01000003">
    <property type="protein sequence ID" value="PJZ73885.1"/>
    <property type="molecule type" value="Genomic_DNA"/>
</dbReference>
<keyword evidence="2" id="KW-0472">Membrane</keyword>
<reference evidence="6 7" key="1">
    <citation type="submission" date="2017-07" db="EMBL/GenBank/DDBJ databases">
        <title>Leptospira spp. isolated from tropical soils.</title>
        <authorList>
            <person name="Thibeaux R."/>
            <person name="Iraola G."/>
            <person name="Ferres I."/>
            <person name="Bierque E."/>
            <person name="Girault D."/>
            <person name="Soupe-Gilbert M.-E."/>
            <person name="Picardeau M."/>
            <person name="Goarant C."/>
        </authorList>
    </citation>
    <scope>NUCLEOTIDE SEQUENCE [LARGE SCALE GENOMIC DNA]</scope>
    <source>
        <strain evidence="5 7">FH1-B-B1</strain>
        <strain evidence="4 6">FH1-B-C1</strain>
    </source>
</reference>
<gene>
    <name evidence="4" type="ORF">CH360_03860</name>
    <name evidence="5" type="ORF">CH373_07000</name>
</gene>
<evidence type="ECO:0000313" key="6">
    <source>
        <dbReference type="Proteomes" id="UP000231962"/>
    </source>
</evidence>
<dbReference type="Proteomes" id="UP000231962">
    <property type="component" value="Unassembled WGS sequence"/>
</dbReference>
<dbReference type="SUPFAM" id="SSF55073">
    <property type="entry name" value="Nucleotide cyclase"/>
    <property type="match status" value="1"/>
</dbReference>